<dbReference type="GO" id="GO:0008239">
    <property type="term" value="F:dipeptidyl-peptidase activity"/>
    <property type="evidence" value="ECO:0007669"/>
    <property type="project" value="InterPro"/>
</dbReference>
<evidence type="ECO:0000259" key="4">
    <source>
        <dbReference type="SMART" id="SM00939"/>
    </source>
</evidence>
<feature type="signal peptide" evidence="3">
    <location>
        <begin position="1"/>
        <end position="29"/>
    </location>
</feature>
<evidence type="ECO:0000313" key="5">
    <source>
        <dbReference type="EMBL" id="TQN49061.1"/>
    </source>
</evidence>
<name>A0A543PYD5_9MICO</name>
<accession>A0A543PYD5</accession>
<feature type="domain" description="Xaa-Pro dipeptidyl-peptidase C-terminal" evidence="4">
    <location>
        <begin position="367"/>
        <end position="596"/>
    </location>
</feature>
<evidence type="ECO:0000256" key="3">
    <source>
        <dbReference type="SAM" id="SignalP"/>
    </source>
</evidence>
<dbReference type="OrthoDB" id="5240615at2"/>
<protein>
    <recommendedName>
        <fullName evidence="4">Xaa-Pro dipeptidyl-peptidase C-terminal domain-containing protein</fullName>
    </recommendedName>
</protein>
<dbReference type="Proteomes" id="UP000320085">
    <property type="component" value="Unassembled WGS sequence"/>
</dbReference>
<dbReference type="InterPro" id="IPR008979">
    <property type="entry name" value="Galactose-bd-like_sf"/>
</dbReference>
<dbReference type="NCBIfam" id="TIGR00976">
    <property type="entry name" value="CocE_NonD"/>
    <property type="match status" value="1"/>
</dbReference>
<dbReference type="EMBL" id="VFQF01000001">
    <property type="protein sequence ID" value="TQN49061.1"/>
    <property type="molecule type" value="Genomic_DNA"/>
</dbReference>
<dbReference type="InterPro" id="IPR005674">
    <property type="entry name" value="CocE/Ser_esterase"/>
</dbReference>
<comment type="caution">
    <text evidence="5">The sequence shown here is derived from an EMBL/GenBank/DDBJ whole genome shotgun (WGS) entry which is preliminary data.</text>
</comment>
<dbReference type="Pfam" id="PF08530">
    <property type="entry name" value="PepX_C"/>
    <property type="match status" value="1"/>
</dbReference>
<evidence type="ECO:0000256" key="2">
    <source>
        <dbReference type="SAM" id="MobiDB-lite"/>
    </source>
</evidence>
<dbReference type="InterPro" id="IPR029058">
    <property type="entry name" value="AB_hydrolase_fold"/>
</dbReference>
<keyword evidence="1" id="KW-0378">Hydrolase</keyword>
<dbReference type="Pfam" id="PF02129">
    <property type="entry name" value="Peptidase_S15"/>
    <property type="match status" value="1"/>
</dbReference>
<organism evidence="5 6">
    <name type="scientific">Humibacillus xanthopallidus</name>
    <dbReference type="NCBI Taxonomy" id="412689"/>
    <lineage>
        <taxon>Bacteria</taxon>
        <taxon>Bacillati</taxon>
        <taxon>Actinomycetota</taxon>
        <taxon>Actinomycetes</taxon>
        <taxon>Micrococcales</taxon>
        <taxon>Intrasporangiaceae</taxon>
        <taxon>Humibacillus</taxon>
    </lineage>
</organism>
<dbReference type="AlphaFoldDB" id="A0A543PYD5"/>
<proteinExistence type="predicted"/>
<reference evidence="5 6" key="1">
    <citation type="submission" date="2019-06" db="EMBL/GenBank/DDBJ databases">
        <title>Sequencing the genomes of 1000 actinobacteria strains.</title>
        <authorList>
            <person name="Klenk H.-P."/>
        </authorList>
    </citation>
    <scope>NUCLEOTIDE SEQUENCE [LARGE SCALE GENOMIC DNA]</scope>
    <source>
        <strain evidence="5 6">DSM 21776</strain>
    </source>
</reference>
<keyword evidence="3" id="KW-0732">Signal</keyword>
<feature type="region of interest" description="Disordered" evidence="2">
    <location>
        <begin position="399"/>
        <end position="419"/>
    </location>
</feature>
<dbReference type="InterPro" id="IPR013736">
    <property type="entry name" value="Xaa-Pro_dipept_C"/>
</dbReference>
<dbReference type="InterPro" id="IPR000383">
    <property type="entry name" value="Xaa-Pro-like_dom"/>
</dbReference>
<feature type="region of interest" description="Disordered" evidence="2">
    <location>
        <begin position="438"/>
        <end position="467"/>
    </location>
</feature>
<evidence type="ECO:0000256" key="1">
    <source>
        <dbReference type="ARBA" id="ARBA00022801"/>
    </source>
</evidence>
<feature type="compositionally biased region" description="Basic and acidic residues" evidence="2">
    <location>
        <begin position="450"/>
        <end position="461"/>
    </location>
</feature>
<sequence length="621" mass="66142">MHRSRSIAMLATATLTCTMAAVAIPTATAATSTAATSTATAAPTAVIPAPGAPVSHDQNPRVPEGALWTEEYFPSSDGSDVELHADVLRPAGLPAGAKTPVILSVGPYFAHRGQTGDDGFTGTGPSERFNDLIEGANLMERGYTVVLVDLRGFGGSTGCLDWVGPGEQADVKAAVEWSASQAWSTGKVGLYGKSYDASTGLVGANLAPKGLEAVVAQEPVWDMYNYLFSNGVRRPNYLGTPRAYNGIANLKGMADDSDRYKQNAAYEVAHPECLANNLTDTQNPDPDSTYWKARNLAEQAKGSQVPLFVTQGFIEPNTKPEDIEQYLDNHTGPERGWLGQWEHVRGTETGADGVLRMGREGWFAEVMRFYDAHLLGVTPTVTDPAYVIEDSRGTWRAQDTWPATRRSTTARLQPGSYVDDAGRPAAGVAAADAGTYDMESAPGMPPGASERARGPKPRTTDDGNAYYSWSKPVVNDVRVVGTPRVSLDTSSTGGTSGTGNVLVRLWDVAPDGTAVMFDEQMSLVRGGTVAFDLKSTDWTLRKGHQLVVGVGTNTTRSWSATPSGQTITVSSASLALDLQSPRTDVPTQGERSPYLDSYLRSYTTTWEATAPGTFPLTVAQG</sequence>
<feature type="chain" id="PRO_5021936729" description="Xaa-Pro dipeptidyl-peptidase C-terminal domain-containing protein" evidence="3">
    <location>
        <begin position="30"/>
        <end position="621"/>
    </location>
</feature>
<dbReference type="SUPFAM" id="SSF53474">
    <property type="entry name" value="alpha/beta-Hydrolases"/>
    <property type="match status" value="1"/>
</dbReference>
<dbReference type="SMART" id="SM00939">
    <property type="entry name" value="PepX_C"/>
    <property type="match status" value="1"/>
</dbReference>
<dbReference type="SUPFAM" id="SSF49785">
    <property type="entry name" value="Galactose-binding domain-like"/>
    <property type="match status" value="1"/>
</dbReference>
<dbReference type="Gene3D" id="3.40.50.1820">
    <property type="entry name" value="alpha/beta hydrolase"/>
    <property type="match status" value="2"/>
</dbReference>
<gene>
    <name evidence="5" type="ORF">FHX52_2219</name>
</gene>
<evidence type="ECO:0000313" key="6">
    <source>
        <dbReference type="Proteomes" id="UP000320085"/>
    </source>
</evidence>
<dbReference type="RefSeq" id="WP_141821910.1">
    <property type="nucleotide sequence ID" value="NZ_BAAAQC010000013.1"/>
</dbReference>
<dbReference type="Gene3D" id="2.60.120.260">
    <property type="entry name" value="Galactose-binding domain-like"/>
    <property type="match status" value="1"/>
</dbReference>